<evidence type="ECO:0000313" key="2">
    <source>
        <dbReference type="EMBL" id="MUU77603.1"/>
    </source>
</evidence>
<dbReference type="PANTHER" id="PTHR48101">
    <property type="entry name" value="METHYLMALONYL-COA MUTASE, MITOCHONDRIAL-RELATED"/>
    <property type="match status" value="1"/>
</dbReference>
<dbReference type="EMBL" id="WOWS01000001">
    <property type="protein sequence ID" value="MUU77603.1"/>
    <property type="molecule type" value="Genomic_DNA"/>
</dbReference>
<protein>
    <submittedName>
        <fullName evidence="2">Methylmalonyl-CoA mutase</fullName>
    </submittedName>
</protein>
<sequence length="459" mass="52256">MSKSLFKEFEAVSSKAWKQKIQVDLKGADYNDELIWKTNEDINVKPFYHADEFETLAEVSNSKATQWKISQYIVVTNAENANLKAIDAINRGAESIFFKITSRDISAEILFQNIDLSKTNINVICSFLSEDYIKNLLSEVNYKTELPKITIHTDIIGNLAKTGNWYKSLNDDYKIFENIINTTQQLSVDLSLYQNAGATIVQQLAYGLAHVNEYLNHFEASKNSNLNNITVTFNIAVGGNYFFEIAKTRALRQLWSTLAAAYNLKTECNIIATPSKRNKTIYDYNVNMLRTTTECMSAILGGANIICNQPYDAIFHKSNEFGDRIARNQLLILKNESYFNKVNNPADGAYYIESLTTQLAEKALEIFKNIEANGGFLSQLKTGTIQRKIKESASKEQTEFDAEKLILLGTNKYPNALDKMKDNLEISPFLKIEKRKTLIEPIIKKRLSEKLENKRLNQE</sequence>
<dbReference type="PANTHER" id="PTHR48101:SF1">
    <property type="entry name" value="METHYLMALONYL-COA MUTASE, LARGE SUBUNIT"/>
    <property type="match status" value="1"/>
</dbReference>
<keyword evidence="3" id="KW-1185">Reference proteome</keyword>
<dbReference type="Pfam" id="PF01642">
    <property type="entry name" value="MM_CoA_mutase"/>
    <property type="match status" value="1"/>
</dbReference>
<dbReference type="CDD" id="cd03677">
    <property type="entry name" value="MM_CoA_mutase_beta"/>
    <property type="match status" value="1"/>
</dbReference>
<evidence type="ECO:0000259" key="1">
    <source>
        <dbReference type="Pfam" id="PF01642"/>
    </source>
</evidence>
<dbReference type="GO" id="GO:0016866">
    <property type="term" value="F:intramolecular transferase activity"/>
    <property type="evidence" value="ECO:0007669"/>
    <property type="project" value="InterPro"/>
</dbReference>
<accession>A0A6L6U5V8</accession>
<name>A0A6L6U5V8_9FLAO</name>
<evidence type="ECO:0000313" key="3">
    <source>
        <dbReference type="Proteomes" id="UP000478208"/>
    </source>
</evidence>
<dbReference type="GO" id="GO:0031419">
    <property type="term" value="F:cobalamin binding"/>
    <property type="evidence" value="ECO:0007669"/>
    <property type="project" value="InterPro"/>
</dbReference>
<comment type="caution">
    <text evidence="2">The sequence shown here is derived from an EMBL/GenBank/DDBJ whole genome shotgun (WGS) entry which is preliminary data.</text>
</comment>
<dbReference type="AlphaFoldDB" id="A0A6L6U5V8"/>
<dbReference type="InterPro" id="IPR006099">
    <property type="entry name" value="MeMalonylCoA_mutase_a/b_cat"/>
</dbReference>
<dbReference type="SUPFAM" id="SSF51703">
    <property type="entry name" value="Cobalamin (vitamin B12)-dependent enzymes"/>
    <property type="match status" value="1"/>
</dbReference>
<reference evidence="2 3" key="1">
    <citation type="submission" date="2019-12" db="EMBL/GenBank/DDBJ databases">
        <authorList>
            <person name="Li J."/>
        </authorList>
    </citation>
    <scope>NUCLEOTIDE SEQUENCE [LARGE SCALE GENOMIC DNA]</scope>
    <source>
        <strain evidence="2 3">HL2-2</strain>
    </source>
</reference>
<dbReference type="Gene3D" id="3.20.20.240">
    <property type="entry name" value="Methylmalonyl-CoA mutase"/>
    <property type="match status" value="1"/>
</dbReference>
<dbReference type="Proteomes" id="UP000478208">
    <property type="component" value="Unassembled WGS sequence"/>
</dbReference>
<organism evidence="2 3">
    <name type="scientific">Winogradskyella endarachnes</name>
    <dbReference type="NCBI Taxonomy" id="2681965"/>
    <lineage>
        <taxon>Bacteria</taxon>
        <taxon>Pseudomonadati</taxon>
        <taxon>Bacteroidota</taxon>
        <taxon>Flavobacteriia</taxon>
        <taxon>Flavobacteriales</taxon>
        <taxon>Flavobacteriaceae</taxon>
        <taxon>Winogradskyella</taxon>
    </lineage>
</organism>
<proteinExistence type="predicted"/>
<dbReference type="InterPro" id="IPR016176">
    <property type="entry name" value="Cbl-dep_enz_cat"/>
</dbReference>
<gene>
    <name evidence="2" type="ORF">GN138_04035</name>
</gene>
<dbReference type="RefSeq" id="WP_157362355.1">
    <property type="nucleotide sequence ID" value="NZ_WOWS01000001.1"/>
</dbReference>
<feature type="domain" description="Methylmalonyl-CoA mutase alpha/beta chain catalytic" evidence="1">
    <location>
        <begin position="108"/>
        <end position="451"/>
    </location>
</feature>